<organism evidence="1 2">
    <name type="scientific">Fusarium austroamericanum</name>
    <dbReference type="NCBI Taxonomy" id="282268"/>
    <lineage>
        <taxon>Eukaryota</taxon>
        <taxon>Fungi</taxon>
        <taxon>Dikarya</taxon>
        <taxon>Ascomycota</taxon>
        <taxon>Pezizomycotina</taxon>
        <taxon>Sordariomycetes</taxon>
        <taxon>Hypocreomycetidae</taxon>
        <taxon>Hypocreales</taxon>
        <taxon>Nectriaceae</taxon>
        <taxon>Fusarium</taxon>
    </lineage>
</organism>
<keyword evidence="2" id="KW-1185">Reference proteome</keyword>
<sequence length="71" mass="7284">MDKTWADAATTSSSLPPRLVNAVTVTTPTAEATTDDAVPHAPFETLGAPPGQISGPFGCRVRVLSSLFSLG</sequence>
<gene>
    <name evidence="1" type="ORF">FAUST_1975</name>
</gene>
<dbReference type="Proteomes" id="UP000537989">
    <property type="component" value="Unassembled WGS sequence"/>
</dbReference>
<comment type="caution">
    <text evidence="1">The sequence shown here is derived from an EMBL/GenBank/DDBJ whole genome shotgun (WGS) entry which is preliminary data.</text>
</comment>
<proteinExistence type="predicted"/>
<evidence type="ECO:0000313" key="1">
    <source>
        <dbReference type="EMBL" id="KAF5245085.1"/>
    </source>
</evidence>
<dbReference type="AlphaFoldDB" id="A0AAN6C7I4"/>
<protein>
    <submittedName>
        <fullName evidence="1">Uncharacterized protein</fullName>
    </submittedName>
</protein>
<dbReference type="EMBL" id="JAAMOD010000043">
    <property type="protein sequence ID" value="KAF5245085.1"/>
    <property type="molecule type" value="Genomic_DNA"/>
</dbReference>
<reference evidence="1 2" key="1">
    <citation type="submission" date="2020-02" db="EMBL/GenBank/DDBJ databases">
        <title>Identification and distribution of gene clusters putatively required for synthesis of sphingolipid metabolism inhibitors in phylogenetically diverse species of the filamentous fungus Fusarium.</title>
        <authorList>
            <person name="Kim H.-S."/>
            <person name="Busman M."/>
            <person name="Brown D.W."/>
            <person name="Divon H."/>
            <person name="Uhlig S."/>
            <person name="Proctor R.H."/>
        </authorList>
    </citation>
    <scope>NUCLEOTIDE SEQUENCE [LARGE SCALE GENOMIC DNA]</scope>
    <source>
        <strain evidence="1 2">NRRL 2903</strain>
    </source>
</reference>
<evidence type="ECO:0000313" key="2">
    <source>
        <dbReference type="Proteomes" id="UP000537989"/>
    </source>
</evidence>
<accession>A0AAN6C7I4</accession>
<name>A0AAN6C7I4_FUSAU</name>